<accession>A0A7C9NYK7</accession>
<dbReference type="SUPFAM" id="SSF57783">
    <property type="entry name" value="Zinc beta-ribbon"/>
    <property type="match status" value="1"/>
</dbReference>
<comment type="caution">
    <text evidence="16">The sequence shown here is derived from an EMBL/GenBank/DDBJ whole genome shotgun (WGS) entry which is preliminary data.</text>
</comment>
<dbReference type="InterPro" id="IPR023405">
    <property type="entry name" value="Topo_IA_core_domain"/>
</dbReference>
<dbReference type="FunFam" id="1.10.290.10:FF:000003">
    <property type="entry name" value="DNA topoisomerase"/>
    <property type="match status" value="1"/>
</dbReference>
<organism evidence="16">
    <name type="scientific">Muribaculaceae bacterium Z82</name>
    <dbReference type="NCBI Taxonomy" id="2304548"/>
    <lineage>
        <taxon>Bacteria</taxon>
        <taxon>Pseudomonadati</taxon>
        <taxon>Bacteroidota</taxon>
        <taxon>Bacteroidia</taxon>
        <taxon>Bacteroidales</taxon>
        <taxon>Muribaculaceae</taxon>
    </lineage>
</organism>
<dbReference type="Gene3D" id="3.40.50.140">
    <property type="match status" value="1"/>
</dbReference>
<dbReference type="InterPro" id="IPR013498">
    <property type="entry name" value="Topo_IA_Znf"/>
</dbReference>
<dbReference type="SMART" id="SM00436">
    <property type="entry name" value="TOP1Bc"/>
    <property type="match status" value="1"/>
</dbReference>
<dbReference type="CDD" id="cd03362">
    <property type="entry name" value="TOPRIM_TopoIA_TopoIII"/>
    <property type="match status" value="1"/>
</dbReference>
<comment type="caution">
    <text evidence="12">Lacks conserved residue(s) required for the propagation of feature annotation.</text>
</comment>
<keyword evidence="6" id="KW-0863">Zinc-finger</keyword>
<feature type="domain" description="Topo IA-type catalytic" evidence="15">
    <location>
        <begin position="199"/>
        <end position="622"/>
    </location>
</feature>
<comment type="catalytic activity">
    <reaction evidence="1 12">
        <text>ATP-independent breakage of single-stranded DNA, followed by passage and rejoining.</text>
        <dbReference type="EC" id="5.6.2.1"/>
    </reaction>
</comment>
<keyword evidence="10 12" id="KW-0238">DNA-binding</keyword>
<dbReference type="PANTHER" id="PTHR11390:SF26">
    <property type="entry name" value="DNA TOPOISOMERASE 1"/>
    <property type="match status" value="1"/>
</dbReference>
<feature type="region of interest" description="Interaction with DNA" evidence="12">
    <location>
        <begin position="237"/>
        <end position="242"/>
    </location>
</feature>
<dbReference type="InterPro" id="IPR003601">
    <property type="entry name" value="Topo_IA_2"/>
</dbReference>
<dbReference type="EMBL" id="QWKH01000003">
    <property type="protein sequence ID" value="NBI33630.1"/>
    <property type="molecule type" value="Genomic_DNA"/>
</dbReference>
<dbReference type="GO" id="GO:0008270">
    <property type="term" value="F:zinc ion binding"/>
    <property type="evidence" value="ECO:0007669"/>
    <property type="project" value="UniProtKB-KW"/>
</dbReference>
<feature type="compositionally biased region" description="Basic and acidic residues" evidence="13">
    <location>
        <begin position="813"/>
        <end position="823"/>
    </location>
</feature>
<feature type="domain" description="Toprim" evidence="14">
    <location>
        <begin position="1"/>
        <end position="181"/>
    </location>
</feature>
<evidence type="ECO:0000256" key="11">
    <source>
        <dbReference type="ARBA" id="ARBA00023235"/>
    </source>
</evidence>
<evidence type="ECO:0000256" key="4">
    <source>
        <dbReference type="ARBA" id="ARBA00022723"/>
    </source>
</evidence>
<reference evidence="16" key="1">
    <citation type="submission" date="2018-08" db="EMBL/GenBank/DDBJ databases">
        <title>Murine metabolic-syndrome-specific gut microbial biobank.</title>
        <authorList>
            <person name="Liu C."/>
        </authorList>
    </citation>
    <scope>NUCLEOTIDE SEQUENCE [LARGE SCALE GENOMIC DNA]</scope>
    <source>
        <strain evidence="16">Z82</strain>
    </source>
</reference>
<keyword evidence="7" id="KW-0862">Zinc</keyword>
<keyword evidence="5" id="KW-0677">Repeat</keyword>
<evidence type="ECO:0000256" key="3">
    <source>
        <dbReference type="ARBA" id="ARBA00009446"/>
    </source>
</evidence>
<evidence type="ECO:0000259" key="15">
    <source>
        <dbReference type="PROSITE" id="PS52039"/>
    </source>
</evidence>
<evidence type="ECO:0000256" key="1">
    <source>
        <dbReference type="ARBA" id="ARBA00000213"/>
    </source>
</evidence>
<dbReference type="Gene3D" id="3.30.65.10">
    <property type="entry name" value="Bacterial Topoisomerase I, domain 1"/>
    <property type="match status" value="1"/>
</dbReference>
<gene>
    <name evidence="12" type="primary">topA</name>
    <name evidence="16" type="ORF">D1639_00970</name>
</gene>
<feature type="compositionally biased region" description="Basic residues" evidence="13">
    <location>
        <begin position="838"/>
        <end position="853"/>
    </location>
</feature>
<dbReference type="SMART" id="SM00437">
    <property type="entry name" value="TOP1Ac"/>
    <property type="match status" value="1"/>
</dbReference>
<dbReference type="PROSITE" id="PS50880">
    <property type="entry name" value="TOPRIM"/>
    <property type="match status" value="1"/>
</dbReference>
<feature type="site" description="Interaction with DNA" evidence="12">
    <location>
        <position position="370"/>
    </location>
</feature>
<dbReference type="PRINTS" id="PR00417">
    <property type="entry name" value="PRTPISMRASEI"/>
</dbReference>
<evidence type="ECO:0000256" key="13">
    <source>
        <dbReference type="SAM" id="MobiDB-lite"/>
    </source>
</evidence>
<dbReference type="InterPro" id="IPR028612">
    <property type="entry name" value="Topoisom_1_IA"/>
</dbReference>
<feature type="region of interest" description="Disordered" evidence="13">
    <location>
        <begin position="812"/>
        <end position="853"/>
    </location>
</feature>
<evidence type="ECO:0000313" key="16">
    <source>
        <dbReference type="EMBL" id="NBI33630.1"/>
    </source>
</evidence>
<dbReference type="InterPro" id="IPR003602">
    <property type="entry name" value="Topo_IA_DNA-bd_dom"/>
</dbReference>
<feature type="site" description="Interaction with DNA" evidence="12">
    <location>
        <position position="213"/>
    </location>
</feature>
<sequence length="853" mass="92284">MRLVITEKNDAAQKIADLLGAGKPKADKVYTTPVYRFTVDGEEWVTIGLRGHILEPDFAPSLIYRQRGGWQAVDAEGSRIPASIPASLPRPPFKKKKPFTADGVELKTWKMEALPYLVYAPIEKLPKEKDIIRSLKNLAKKADSVIIATDFDREGELIGSDALSCVQEVNPSIPVSRARYSAFTKEEIAHGFGNLVDLDANLAAAGGSRQDIDLIWGAVLTRYLTLVKFAGYGNVRSSGRVQTPTLALIVARERERMAFVPEDYWVIKGAFDAEATAGPTAGDGPLSFEATHTTARFKSQAEAQAVMEAVSGAVSATVTDVEKKKRTVPAPVPFNTTSLMAAASAEGISPARTMRIAESLYMSGYISYPRVDNTVYPSSMDLAETVRAISGNPAYAPYCRELLAKGELHATRGKKETTDHPPIYPVRAATPDDLSAGDYKLYNLIARRFLATLSDAAVVEGTKVTLDVAGQPFVAKGDVLVKPGFRAIYPYGLKKDETLPVLEAGQLVAFNGADCAHKQTEPPARYSQGKLIQEMEKLGLGTKSTRHAIIERLYQVKYIQNDPIEPSQLGIAVVDALDKFAPHITHSQMTSDLEAQMDAIAAGSATKEKVVDTSRNLLARELAVLMPHSEEVKDALADAVAADAYVGPCPKCGKDLQIRVSQKTRGMFIGCAGWPDCDVTFPLPQGKIEAVEEKCPVCGMPQVKVTAFRSKPRIVCIDPNCSTNAEPDVVVGKCPTCAARGVDANLIAQRNPRSLKRFIRCENYDTCETSYPLPQYGKLSATDEVCEHCGAPLVVVTTNRGPWKLCPNFNCPGKEKDDADKGGKAKRSGAKSASKGASRGKAKSTKRTTKAKG</sequence>
<keyword evidence="8" id="KW-0460">Magnesium</keyword>
<dbReference type="InterPro" id="IPR013826">
    <property type="entry name" value="Topo_IA_cen_sub3"/>
</dbReference>
<feature type="site" description="Interaction with DNA" evidence="12">
    <location>
        <position position="52"/>
    </location>
</feature>
<dbReference type="SMART" id="SM00493">
    <property type="entry name" value="TOPRIM"/>
    <property type="match status" value="1"/>
</dbReference>
<dbReference type="AlphaFoldDB" id="A0A7C9NYK7"/>
<feature type="site" description="Interaction with DNA" evidence="12">
    <location>
        <position position="209"/>
    </location>
</feature>
<dbReference type="PROSITE" id="PS52039">
    <property type="entry name" value="TOPO_IA_2"/>
    <property type="match status" value="1"/>
</dbReference>
<dbReference type="Gene3D" id="2.70.20.10">
    <property type="entry name" value="Topoisomerase I, domain 3"/>
    <property type="match status" value="1"/>
</dbReference>
<dbReference type="Pfam" id="PF01396">
    <property type="entry name" value="Zn_ribbon_Top1"/>
    <property type="match status" value="3"/>
</dbReference>
<dbReference type="SUPFAM" id="SSF56712">
    <property type="entry name" value="Prokaryotic type I DNA topoisomerase"/>
    <property type="match status" value="1"/>
</dbReference>
<dbReference type="InterPro" id="IPR034144">
    <property type="entry name" value="TOPRIM_TopoIII"/>
</dbReference>
<feature type="active site" description="O-(5'-phospho-DNA)-tyrosine intermediate" evidence="12">
    <location>
        <position position="368"/>
    </location>
</feature>
<proteinExistence type="inferred from homology"/>
<dbReference type="Gene3D" id="1.10.460.10">
    <property type="entry name" value="Topoisomerase I, domain 2"/>
    <property type="match status" value="1"/>
</dbReference>
<comment type="subunit">
    <text evidence="12">Monomer.</text>
</comment>
<dbReference type="NCBIfam" id="NF005555">
    <property type="entry name" value="PRK07220.1"/>
    <property type="match status" value="1"/>
</dbReference>
<evidence type="ECO:0000256" key="7">
    <source>
        <dbReference type="ARBA" id="ARBA00022833"/>
    </source>
</evidence>
<dbReference type="PANTHER" id="PTHR11390">
    <property type="entry name" value="PROKARYOTIC DNA TOPOISOMERASE"/>
    <property type="match status" value="1"/>
</dbReference>
<keyword evidence="9 12" id="KW-0799">Topoisomerase</keyword>
<dbReference type="InterPro" id="IPR013824">
    <property type="entry name" value="Topo_IA_cen_sub1"/>
</dbReference>
<dbReference type="EC" id="5.6.2.1" evidence="12"/>
<evidence type="ECO:0000256" key="5">
    <source>
        <dbReference type="ARBA" id="ARBA00022737"/>
    </source>
</evidence>
<dbReference type="GO" id="GO:0003917">
    <property type="term" value="F:DNA topoisomerase type I (single strand cut, ATP-independent) activity"/>
    <property type="evidence" value="ECO:0007669"/>
    <property type="project" value="UniProtKB-UniRule"/>
</dbReference>
<evidence type="ECO:0000256" key="10">
    <source>
        <dbReference type="ARBA" id="ARBA00023125"/>
    </source>
</evidence>
<dbReference type="Pfam" id="PF01131">
    <property type="entry name" value="Topoisom_bac"/>
    <property type="match status" value="1"/>
</dbReference>
<dbReference type="InterPro" id="IPR013497">
    <property type="entry name" value="Topo_IA_cen"/>
</dbReference>
<dbReference type="InterPro" id="IPR013825">
    <property type="entry name" value="Topo_IA_cen_sub2"/>
</dbReference>
<dbReference type="GO" id="GO:0006310">
    <property type="term" value="P:DNA recombination"/>
    <property type="evidence" value="ECO:0007669"/>
    <property type="project" value="TreeGrafter"/>
</dbReference>
<keyword evidence="11 12" id="KW-0413">Isomerase</keyword>
<name>A0A7C9NYK7_9BACT</name>
<dbReference type="HAMAP" id="MF_00952">
    <property type="entry name" value="Topoisom_1_prok"/>
    <property type="match status" value="1"/>
</dbReference>
<keyword evidence="4" id="KW-0479">Metal-binding</keyword>
<dbReference type="Gene3D" id="1.10.290.10">
    <property type="entry name" value="Topoisomerase I, domain 4"/>
    <property type="match status" value="1"/>
</dbReference>
<dbReference type="GO" id="GO:0003677">
    <property type="term" value="F:DNA binding"/>
    <property type="evidence" value="ECO:0007669"/>
    <property type="project" value="UniProtKB-KW"/>
</dbReference>
<dbReference type="GO" id="GO:0006281">
    <property type="term" value="P:DNA repair"/>
    <property type="evidence" value="ECO:0007669"/>
    <property type="project" value="TreeGrafter"/>
</dbReference>
<comment type="function">
    <text evidence="12">Releases the supercoiling and torsional tension of DNA, which is introduced during the DNA replication and transcription, by transiently cleaving and rejoining one strand of the DNA duplex. Introduces a single-strand break via transesterification at a target site in duplex DNA. The scissile phosphodiester is attacked by the catalytic tyrosine of the enzyme, resulting in the formation of a DNA-(5'-phosphotyrosyl)-enzyme intermediate and the expulsion of a 3'-OH DNA strand. The free DNA strand then undergoes passage around the unbroken strand, thus removing DNA supercoils. Finally, in the religation step, the DNA 3'-OH attacks the covalent intermediate to expel the active-site tyrosine and restore the DNA phosphodiester backbone.</text>
</comment>
<dbReference type="InterPro" id="IPR000380">
    <property type="entry name" value="Topo_IA"/>
</dbReference>
<evidence type="ECO:0000256" key="2">
    <source>
        <dbReference type="ARBA" id="ARBA00001946"/>
    </source>
</evidence>
<evidence type="ECO:0000256" key="8">
    <source>
        <dbReference type="ARBA" id="ARBA00022842"/>
    </source>
</evidence>
<dbReference type="GO" id="GO:0006265">
    <property type="term" value="P:DNA topological change"/>
    <property type="evidence" value="ECO:0007669"/>
    <property type="project" value="UniProtKB-UniRule"/>
</dbReference>
<evidence type="ECO:0000259" key="14">
    <source>
        <dbReference type="PROSITE" id="PS50880"/>
    </source>
</evidence>
<dbReference type="InterPro" id="IPR006171">
    <property type="entry name" value="TOPRIM_dom"/>
</dbReference>
<dbReference type="CDD" id="cd00186">
    <property type="entry name" value="TOP1Ac"/>
    <property type="match status" value="1"/>
</dbReference>
<dbReference type="Pfam" id="PF01751">
    <property type="entry name" value="Toprim"/>
    <property type="match status" value="1"/>
</dbReference>
<comment type="similarity">
    <text evidence="3 12">Belongs to the type IA topoisomerase family.</text>
</comment>
<comment type="cofactor">
    <cofactor evidence="2">
        <name>Mg(2+)</name>
        <dbReference type="ChEBI" id="CHEBI:18420"/>
    </cofactor>
</comment>
<evidence type="ECO:0000256" key="9">
    <source>
        <dbReference type="ARBA" id="ARBA00023029"/>
    </source>
</evidence>
<evidence type="ECO:0000256" key="6">
    <source>
        <dbReference type="ARBA" id="ARBA00022771"/>
    </source>
</evidence>
<protein>
    <recommendedName>
        <fullName evidence="12">DNA topoisomerase 1</fullName>
        <ecNumber evidence="12">5.6.2.1</ecNumber>
    </recommendedName>
    <alternativeName>
        <fullName evidence="12">DNA topoisomerase I</fullName>
    </alternativeName>
</protein>
<dbReference type="GO" id="GO:0005694">
    <property type="term" value="C:chromosome"/>
    <property type="evidence" value="ECO:0007669"/>
    <property type="project" value="InterPro"/>
</dbReference>
<evidence type="ECO:0000256" key="12">
    <source>
        <dbReference type="HAMAP-Rule" id="MF_00952"/>
    </source>
</evidence>